<evidence type="ECO:0000313" key="3">
    <source>
        <dbReference type="EMBL" id="KNB73315.1"/>
    </source>
</evidence>
<evidence type="ECO:0000313" key="5">
    <source>
        <dbReference type="Proteomes" id="UP000319578"/>
    </source>
</evidence>
<protein>
    <submittedName>
        <fullName evidence="2 3">N-acetylglucosamine kinase</fullName>
    </submittedName>
</protein>
<evidence type="ECO:0000313" key="4">
    <source>
        <dbReference type="Proteomes" id="UP000036834"/>
    </source>
</evidence>
<dbReference type="STRING" id="54915.ADS79_04965"/>
<organism evidence="3 4">
    <name type="scientific">Brevibacillus reuszeri</name>
    <dbReference type="NCBI Taxonomy" id="54915"/>
    <lineage>
        <taxon>Bacteria</taxon>
        <taxon>Bacillati</taxon>
        <taxon>Bacillota</taxon>
        <taxon>Bacilli</taxon>
        <taxon>Bacillales</taxon>
        <taxon>Paenibacillaceae</taxon>
        <taxon>Brevibacillus</taxon>
    </lineage>
</organism>
<dbReference type="Proteomes" id="UP000319578">
    <property type="component" value="Unassembled WGS sequence"/>
</dbReference>
<keyword evidence="3" id="KW-0418">Kinase</keyword>
<dbReference type="InterPro" id="IPR043129">
    <property type="entry name" value="ATPase_NBD"/>
</dbReference>
<dbReference type="PANTHER" id="PTHR43190">
    <property type="entry name" value="N-ACETYL-D-GLUCOSAMINE KINASE"/>
    <property type="match status" value="1"/>
</dbReference>
<dbReference type="InterPro" id="IPR002731">
    <property type="entry name" value="ATPase_BadF"/>
</dbReference>
<dbReference type="EMBL" id="BJON01000008">
    <property type="protein sequence ID" value="GED68316.1"/>
    <property type="molecule type" value="Genomic_DNA"/>
</dbReference>
<dbReference type="PANTHER" id="PTHR43190:SF3">
    <property type="entry name" value="N-ACETYL-D-GLUCOSAMINE KINASE"/>
    <property type="match status" value="1"/>
</dbReference>
<dbReference type="CDD" id="cd24007">
    <property type="entry name" value="ASKHA_NBD_eukNAGK-like"/>
    <property type="match status" value="1"/>
</dbReference>
<comment type="caution">
    <text evidence="3">The sequence shown here is derived from an EMBL/GenBank/DDBJ whole genome shotgun (WGS) entry which is preliminary data.</text>
</comment>
<dbReference type="RefSeq" id="WP_049737312.1">
    <property type="nucleotide sequence ID" value="NZ_BJON01000008.1"/>
</dbReference>
<reference evidence="4" key="1">
    <citation type="submission" date="2015-07" db="EMBL/GenBank/DDBJ databases">
        <title>Genome sequencing project for genomic taxonomy and phylogenomics of Bacillus-like bacteria.</title>
        <authorList>
            <person name="Liu B."/>
            <person name="Wang J."/>
            <person name="Zhu Y."/>
            <person name="Liu G."/>
            <person name="Chen Q."/>
            <person name="Chen Z."/>
            <person name="Lan J."/>
            <person name="Che J."/>
            <person name="Ge C."/>
            <person name="Shi H."/>
            <person name="Pan Z."/>
            <person name="Liu X."/>
        </authorList>
    </citation>
    <scope>NUCLEOTIDE SEQUENCE [LARGE SCALE GENOMIC DNA]</scope>
    <source>
        <strain evidence="4">DSM 9887</strain>
    </source>
</reference>
<evidence type="ECO:0000259" key="1">
    <source>
        <dbReference type="Pfam" id="PF01869"/>
    </source>
</evidence>
<accession>A0A0K9YYK4</accession>
<gene>
    <name evidence="2" type="primary">murK_1</name>
    <name evidence="3" type="ORF">ADS79_04965</name>
    <name evidence="2" type="ORF">BRE01_20180</name>
</gene>
<name>A0A0K9YYK4_9BACL</name>
<reference evidence="3" key="2">
    <citation type="submission" date="2015-07" db="EMBL/GenBank/DDBJ databases">
        <title>MeaNS - Measles Nucleotide Surveillance Program.</title>
        <authorList>
            <person name="Tran T."/>
            <person name="Druce J."/>
        </authorList>
    </citation>
    <scope>NUCLEOTIDE SEQUENCE</scope>
    <source>
        <strain evidence="3">DSM 9887</strain>
    </source>
</reference>
<dbReference type="EMBL" id="LGIQ01000005">
    <property type="protein sequence ID" value="KNB73315.1"/>
    <property type="molecule type" value="Genomic_DNA"/>
</dbReference>
<dbReference type="Pfam" id="PF01869">
    <property type="entry name" value="BcrAD_BadFG"/>
    <property type="match status" value="1"/>
</dbReference>
<evidence type="ECO:0000313" key="2">
    <source>
        <dbReference type="EMBL" id="GED68316.1"/>
    </source>
</evidence>
<dbReference type="GO" id="GO:0016301">
    <property type="term" value="F:kinase activity"/>
    <property type="evidence" value="ECO:0007669"/>
    <property type="project" value="UniProtKB-KW"/>
</dbReference>
<dbReference type="InterPro" id="IPR052519">
    <property type="entry name" value="Euk-type_GlcNAc_Kinase"/>
</dbReference>
<dbReference type="PATRIC" id="fig|54915.3.peg.6388"/>
<sequence>MRSSNEKKWFIGIDGGGTKTKAAICDRAGRVMAVEVGEGSNPLSRPWEEVEHTLRTCMNQVQQQAGAKQEDVAGLYIGLGGAEHQPIKELLRSAFNDPWQGRLFIDNDAIAALYAGTWGEPGIVLICGTGSIAYALTEQGERHRVGGWGYLVGDEGSGFDLGKKAAIAVLRAHDGRGEQTMLTELFLTHYKVQQPNELISLIYNAANPRMGLAQASGLVESAAASGDTIASQLISDAADSLIELATTCLRKTKESLPVVLAGGLLTAKTMLCQELKQKAPFATVVPSVSPVIGSLVAAMVRSGNGLDEGIKSQLLTSGTELEKG</sequence>
<reference evidence="2 5" key="3">
    <citation type="submission" date="2019-06" db="EMBL/GenBank/DDBJ databases">
        <title>Whole genome shotgun sequence of Brevibacillus reuszeri NBRC 15719.</title>
        <authorList>
            <person name="Hosoyama A."/>
            <person name="Uohara A."/>
            <person name="Ohji S."/>
            <person name="Ichikawa N."/>
        </authorList>
    </citation>
    <scope>NUCLEOTIDE SEQUENCE [LARGE SCALE GENOMIC DNA]</scope>
    <source>
        <strain evidence="2 5">NBRC 15719</strain>
    </source>
</reference>
<keyword evidence="5" id="KW-1185">Reference proteome</keyword>
<feature type="domain" description="ATPase BadF/BadG/BcrA/BcrD type" evidence="1">
    <location>
        <begin position="11"/>
        <end position="297"/>
    </location>
</feature>
<proteinExistence type="predicted"/>
<dbReference type="Gene3D" id="3.30.420.40">
    <property type="match status" value="2"/>
</dbReference>
<dbReference type="Proteomes" id="UP000036834">
    <property type="component" value="Unassembled WGS sequence"/>
</dbReference>
<dbReference type="SUPFAM" id="SSF53067">
    <property type="entry name" value="Actin-like ATPase domain"/>
    <property type="match status" value="2"/>
</dbReference>
<dbReference type="OrthoDB" id="9772633at2"/>
<keyword evidence="3" id="KW-0808">Transferase</keyword>
<dbReference type="AlphaFoldDB" id="A0A0K9YYK4"/>